<sequence>MILSLAAKHRKNLIAPSIAGGIIYSCSFFEISAKIAAFAPIASEVLVILFFSWCGVRTLKRCEKEETDADKKIKDNLDGELDYFTKIIKNIPETSSEAKKAAEKHIGDLIKMRAEHSKCMHEKLDAKRSEASANHKKSKEDLLELENDMDEQLGKISSAIADDK</sequence>
<feature type="transmembrane region" description="Helical" evidence="2">
    <location>
        <begin position="37"/>
        <end position="56"/>
    </location>
</feature>
<protein>
    <submittedName>
        <fullName evidence="3">Uncharacterized protein</fullName>
    </submittedName>
</protein>
<feature type="transmembrane region" description="Helical" evidence="2">
    <location>
        <begin position="12"/>
        <end position="31"/>
    </location>
</feature>
<name>A0A486W190_KLEPN</name>
<keyword evidence="2" id="KW-0812">Transmembrane</keyword>
<reference evidence="3" key="1">
    <citation type="submission" date="2019-03" db="EMBL/GenBank/DDBJ databases">
        <authorList>
            <consortium name="Pathogen Informatics"/>
        </authorList>
    </citation>
    <scope>NUCLEOTIDE SEQUENCE</scope>
    <source>
        <strain evidence="3">5012STDY7626362</strain>
    </source>
</reference>
<gene>
    <name evidence="3" type="ORF">SAMEA4873563_05292</name>
</gene>
<evidence type="ECO:0000256" key="2">
    <source>
        <dbReference type="SAM" id="Phobius"/>
    </source>
</evidence>
<dbReference type="RefSeq" id="WP_117069076.1">
    <property type="nucleotide sequence ID" value="NZ_CAESWW010000002.1"/>
</dbReference>
<evidence type="ECO:0000313" key="3">
    <source>
        <dbReference type="EMBL" id="VGM57119.1"/>
    </source>
</evidence>
<keyword evidence="2" id="KW-0472">Membrane</keyword>
<dbReference type="EMBL" id="CAAHDH010000019">
    <property type="protein sequence ID" value="VGM57119.1"/>
    <property type="molecule type" value="Genomic_DNA"/>
</dbReference>
<organism evidence="3">
    <name type="scientific">Klebsiella pneumoniae</name>
    <dbReference type="NCBI Taxonomy" id="573"/>
    <lineage>
        <taxon>Bacteria</taxon>
        <taxon>Pseudomonadati</taxon>
        <taxon>Pseudomonadota</taxon>
        <taxon>Gammaproteobacteria</taxon>
        <taxon>Enterobacterales</taxon>
        <taxon>Enterobacteriaceae</taxon>
        <taxon>Klebsiella/Raoultella group</taxon>
        <taxon>Klebsiella</taxon>
        <taxon>Klebsiella pneumoniae complex</taxon>
    </lineage>
</organism>
<feature type="region of interest" description="Disordered" evidence="1">
    <location>
        <begin position="122"/>
        <end position="142"/>
    </location>
</feature>
<evidence type="ECO:0000256" key="1">
    <source>
        <dbReference type="SAM" id="MobiDB-lite"/>
    </source>
</evidence>
<proteinExistence type="predicted"/>
<keyword evidence="2" id="KW-1133">Transmembrane helix</keyword>
<accession>A0A486W190</accession>
<dbReference type="AlphaFoldDB" id="A0A486W190"/>